<dbReference type="EMBL" id="JABEBT010000072">
    <property type="protein sequence ID" value="KAF7633669.1"/>
    <property type="molecule type" value="Genomic_DNA"/>
</dbReference>
<accession>A0A8S9ZK79</accession>
<feature type="non-terminal residue" evidence="1">
    <location>
        <position position="104"/>
    </location>
</feature>
<dbReference type="AlphaFoldDB" id="A0A8S9ZK79"/>
<dbReference type="Proteomes" id="UP000605970">
    <property type="component" value="Unassembled WGS sequence"/>
</dbReference>
<reference evidence="1" key="1">
    <citation type="journal article" date="2020" name="Ecol. Evol.">
        <title>Genome structure and content of the rice root-knot nematode (Meloidogyne graminicola).</title>
        <authorList>
            <person name="Phan N.T."/>
            <person name="Danchin E.G.J."/>
            <person name="Klopp C."/>
            <person name="Perfus-Barbeoch L."/>
            <person name="Kozlowski D.K."/>
            <person name="Koutsovoulos G.D."/>
            <person name="Lopez-Roques C."/>
            <person name="Bouchez O."/>
            <person name="Zahm M."/>
            <person name="Besnard G."/>
            <person name="Bellafiore S."/>
        </authorList>
    </citation>
    <scope>NUCLEOTIDE SEQUENCE</scope>
    <source>
        <strain evidence="1">VN-18</strain>
    </source>
</reference>
<comment type="caution">
    <text evidence="1">The sequence shown here is derived from an EMBL/GenBank/DDBJ whole genome shotgun (WGS) entry which is preliminary data.</text>
</comment>
<evidence type="ECO:0000313" key="1">
    <source>
        <dbReference type="EMBL" id="KAF7633669.1"/>
    </source>
</evidence>
<protein>
    <submittedName>
        <fullName evidence="1">Uncharacterized protein</fullName>
    </submittedName>
</protein>
<proteinExistence type="predicted"/>
<keyword evidence="2" id="KW-1185">Reference proteome</keyword>
<feature type="non-terminal residue" evidence="1">
    <location>
        <position position="1"/>
    </location>
</feature>
<organism evidence="1 2">
    <name type="scientific">Meloidogyne graminicola</name>
    <dbReference type="NCBI Taxonomy" id="189291"/>
    <lineage>
        <taxon>Eukaryota</taxon>
        <taxon>Metazoa</taxon>
        <taxon>Ecdysozoa</taxon>
        <taxon>Nematoda</taxon>
        <taxon>Chromadorea</taxon>
        <taxon>Rhabditida</taxon>
        <taxon>Tylenchina</taxon>
        <taxon>Tylenchomorpha</taxon>
        <taxon>Tylenchoidea</taxon>
        <taxon>Meloidogynidae</taxon>
        <taxon>Meloidogyninae</taxon>
        <taxon>Meloidogyne</taxon>
    </lineage>
</organism>
<sequence length="104" mass="12474">YEENKKIKKNKRINNGKILLNKCKNKLFKFLCNTSNSKKTLRLGKLDKRKILKFNSHYYTPPEGSPIEINRREKIEFNPNTQKEFNDSLIEMNRLNKEDLLIME</sequence>
<evidence type="ECO:0000313" key="2">
    <source>
        <dbReference type="Proteomes" id="UP000605970"/>
    </source>
</evidence>
<name>A0A8S9ZK79_9BILA</name>
<gene>
    <name evidence="1" type="ORF">Mgra_00006976</name>
</gene>